<keyword evidence="2" id="KW-0472">Membrane</keyword>
<sequence>MSPSHRLQGYRAYGRAADAFDAVAWRAPASPRFDHRPANDTGWTMPYQSRPTARSETPGWAVVVFGGLFAALAGALLGGMLQI</sequence>
<evidence type="ECO:0000313" key="3">
    <source>
        <dbReference type="EMBL" id="SFS88793.1"/>
    </source>
</evidence>
<feature type="region of interest" description="Disordered" evidence="1">
    <location>
        <begin position="31"/>
        <end position="50"/>
    </location>
</feature>
<protein>
    <submittedName>
        <fullName evidence="3">Uncharacterized protein</fullName>
    </submittedName>
</protein>
<keyword evidence="4" id="KW-1185">Reference proteome</keyword>
<reference evidence="4" key="1">
    <citation type="submission" date="2016-10" db="EMBL/GenBank/DDBJ databases">
        <authorList>
            <person name="Varghese N."/>
            <person name="Submissions S."/>
        </authorList>
    </citation>
    <scope>NUCLEOTIDE SEQUENCE [LARGE SCALE GENOMIC DNA]</scope>
    <source>
        <strain evidence="4">CGMCC 1.10683</strain>
    </source>
</reference>
<dbReference type="EMBL" id="FOZV01000010">
    <property type="protein sequence ID" value="SFS88793.1"/>
    <property type="molecule type" value="Genomic_DNA"/>
</dbReference>
<keyword evidence="2" id="KW-0812">Transmembrane</keyword>
<proteinExistence type="predicted"/>
<feature type="transmembrane region" description="Helical" evidence="2">
    <location>
        <begin position="59"/>
        <end position="81"/>
    </location>
</feature>
<organism evidence="3 4">
    <name type="scientific">Brevundimonas viscosa</name>
    <dbReference type="NCBI Taxonomy" id="871741"/>
    <lineage>
        <taxon>Bacteria</taxon>
        <taxon>Pseudomonadati</taxon>
        <taxon>Pseudomonadota</taxon>
        <taxon>Alphaproteobacteria</taxon>
        <taxon>Caulobacterales</taxon>
        <taxon>Caulobacteraceae</taxon>
        <taxon>Brevundimonas</taxon>
    </lineage>
</organism>
<dbReference type="STRING" id="871741.SAMN05192570_0079"/>
<gene>
    <name evidence="3" type="ORF">SAMN05192570_0079</name>
</gene>
<dbReference type="Proteomes" id="UP000198788">
    <property type="component" value="Unassembled WGS sequence"/>
</dbReference>
<accession>A0A1I6THV7</accession>
<evidence type="ECO:0000256" key="1">
    <source>
        <dbReference type="SAM" id="MobiDB-lite"/>
    </source>
</evidence>
<evidence type="ECO:0000313" key="4">
    <source>
        <dbReference type="Proteomes" id="UP000198788"/>
    </source>
</evidence>
<keyword evidence="2" id="KW-1133">Transmembrane helix</keyword>
<name>A0A1I6THV7_9CAUL</name>
<dbReference type="RefSeq" id="WP_177221912.1">
    <property type="nucleotide sequence ID" value="NZ_FOZV01000010.1"/>
</dbReference>
<evidence type="ECO:0000256" key="2">
    <source>
        <dbReference type="SAM" id="Phobius"/>
    </source>
</evidence>
<dbReference type="AlphaFoldDB" id="A0A1I6THV7"/>